<name>A0A4U1IY16_9BACT</name>
<feature type="compositionally biased region" description="Basic residues" evidence="1">
    <location>
        <begin position="26"/>
        <end position="48"/>
    </location>
</feature>
<comment type="caution">
    <text evidence="2">The sequence shown here is derived from an EMBL/GenBank/DDBJ whole genome shotgun (WGS) entry which is preliminary data.</text>
</comment>
<dbReference type="Proteomes" id="UP000309215">
    <property type="component" value="Unassembled WGS sequence"/>
</dbReference>
<evidence type="ECO:0000313" key="3">
    <source>
        <dbReference type="Proteomes" id="UP000309215"/>
    </source>
</evidence>
<evidence type="ECO:0000313" key="2">
    <source>
        <dbReference type="EMBL" id="TKC99539.1"/>
    </source>
</evidence>
<accession>A0A4U1IY16</accession>
<reference evidence="2 3" key="1">
    <citation type="submission" date="2019-04" db="EMBL/GenBank/DDBJ databases">
        <authorList>
            <person name="Li Y."/>
            <person name="Wang J."/>
        </authorList>
    </citation>
    <scope>NUCLEOTIDE SEQUENCE [LARGE SCALE GENOMIC DNA]</scope>
    <source>
        <strain evidence="2 3">DSM 14668</strain>
    </source>
</reference>
<keyword evidence="3" id="KW-1185">Reference proteome</keyword>
<dbReference type="AlphaFoldDB" id="A0A4U1IY16"/>
<feature type="region of interest" description="Disordered" evidence="1">
    <location>
        <begin position="23"/>
        <end position="71"/>
    </location>
</feature>
<protein>
    <submittedName>
        <fullName evidence="2">Uncharacterized protein</fullName>
    </submittedName>
</protein>
<dbReference type="EMBL" id="SSMQ01000055">
    <property type="protein sequence ID" value="TKC99539.1"/>
    <property type="molecule type" value="Genomic_DNA"/>
</dbReference>
<organism evidence="2 3">
    <name type="scientific">Polyangium fumosum</name>
    <dbReference type="NCBI Taxonomy" id="889272"/>
    <lineage>
        <taxon>Bacteria</taxon>
        <taxon>Pseudomonadati</taxon>
        <taxon>Myxococcota</taxon>
        <taxon>Polyangia</taxon>
        <taxon>Polyangiales</taxon>
        <taxon>Polyangiaceae</taxon>
        <taxon>Polyangium</taxon>
    </lineage>
</organism>
<proteinExistence type="predicted"/>
<gene>
    <name evidence="2" type="ORF">E8A74_37180</name>
</gene>
<sequence>MDLDCIRGGGLRARLLGLRDHAEGNRRRRRRRLGGRRRRPVLRRRNGDRRRQGLQRTGEARVSARARECAL</sequence>
<evidence type="ECO:0000256" key="1">
    <source>
        <dbReference type="SAM" id="MobiDB-lite"/>
    </source>
</evidence>